<name>A0ABR3B157_PHYBL</name>
<evidence type="ECO:0000313" key="3">
    <source>
        <dbReference type="Proteomes" id="UP001448207"/>
    </source>
</evidence>
<sequence>MNAPLPNMPWIKNYHPMLPSLTCQRKSEQTPCLTFPVPFCSTHLYLVFSMLLHPSKNPIIFFPSDFFCVVIFKFIQYQEDRRRRGPKYTILLAYHQ</sequence>
<dbReference type="EMBL" id="JBCLYO010000007">
    <property type="protein sequence ID" value="KAL0087498.1"/>
    <property type="molecule type" value="Genomic_DNA"/>
</dbReference>
<protein>
    <recommendedName>
        <fullName evidence="4">Homeodomain-like DNA binding domain-containing transcription factor</fullName>
    </recommendedName>
</protein>
<evidence type="ECO:0008006" key="4">
    <source>
        <dbReference type="Google" id="ProtNLM"/>
    </source>
</evidence>
<feature type="transmembrane region" description="Helical" evidence="1">
    <location>
        <begin position="58"/>
        <end position="75"/>
    </location>
</feature>
<organism evidence="2 3">
    <name type="scientific">Phycomyces blakesleeanus</name>
    <dbReference type="NCBI Taxonomy" id="4837"/>
    <lineage>
        <taxon>Eukaryota</taxon>
        <taxon>Fungi</taxon>
        <taxon>Fungi incertae sedis</taxon>
        <taxon>Mucoromycota</taxon>
        <taxon>Mucoromycotina</taxon>
        <taxon>Mucoromycetes</taxon>
        <taxon>Mucorales</taxon>
        <taxon>Phycomycetaceae</taxon>
        <taxon>Phycomyces</taxon>
    </lineage>
</organism>
<evidence type="ECO:0000313" key="2">
    <source>
        <dbReference type="EMBL" id="KAL0087498.1"/>
    </source>
</evidence>
<evidence type="ECO:0000256" key="1">
    <source>
        <dbReference type="SAM" id="Phobius"/>
    </source>
</evidence>
<dbReference type="Proteomes" id="UP001448207">
    <property type="component" value="Unassembled WGS sequence"/>
</dbReference>
<keyword evidence="1" id="KW-1133">Transmembrane helix</keyword>
<keyword evidence="1" id="KW-0812">Transmembrane</keyword>
<feature type="non-terminal residue" evidence="2">
    <location>
        <position position="96"/>
    </location>
</feature>
<proteinExistence type="predicted"/>
<keyword evidence="1" id="KW-0472">Membrane</keyword>
<reference evidence="2 3" key="1">
    <citation type="submission" date="2024-04" db="EMBL/GenBank/DDBJ databases">
        <title>Symmetric and asymmetric DNA N6-adenine methylation regulates different biological responses in Mucorales.</title>
        <authorList>
            <consortium name="Lawrence Berkeley National Laboratory"/>
            <person name="Lax C."/>
            <person name="Mondo S.J."/>
            <person name="Osorio-Concepcion M."/>
            <person name="Muszewska A."/>
            <person name="Corrochano-Luque M."/>
            <person name="Gutierrez G."/>
            <person name="Riley R."/>
            <person name="Lipzen A."/>
            <person name="Guo J."/>
            <person name="Hundley H."/>
            <person name="Amirebrahimi M."/>
            <person name="Ng V."/>
            <person name="Lorenzo-Gutierrez D."/>
            <person name="Binder U."/>
            <person name="Yang J."/>
            <person name="Song Y."/>
            <person name="Canovas D."/>
            <person name="Navarro E."/>
            <person name="Freitag M."/>
            <person name="Gabaldon T."/>
            <person name="Grigoriev I.V."/>
            <person name="Corrochano L.M."/>
            <person name="Nicolas F.E."/>
            <person name="Garre V."/>
        </authorList>
    </citation>
    <scope>NUCLEOTIDE SEQUENCE [LARGE SCALE GENOMIC DNA]</scope>
    <source>
        <strain evidence="2 3">L51</strain>
    </source>
</reference>
<comment type="caution">
    <text evidence="2">The sequence shown here is derived from an EMBL/GenBank/DDBJ whole genome shotgun (WGS) entry which is preliminary data.</text>
</comment>
<keyword evidence="3" id="KW-1185">Reference proteome</keyword>
<accession>A0ABR3B157</accession>
<gene>
    <name evidence="2" type="ORF">J3Q64DRAFT_1848301</name>
</gene>